<organism evidence="2 3">
    <name type="scientific">Croceibacterium mercuriale</name>
    <dbReference type="NCBI Taxonomy" id="1572751"/>
    <lineage>
        <taxon>Bacteria</taxon>
        <taxon>Pseudomonadati</taxon>
        <taxon>Pseudomonadota</taxon>
        <taxon>Alphaproteobacteria</taxon>
        <taxon>Sphingomonadales</taxon>
        <taxon>Erythrobacteraceae</taxon>
        <taxon>Croceibacterium</taxon>
    </lineage>
</organism>
<dbReference type="Proteomes" id="UP000030988">
    <property type="component" value="Unassembled WGS sequence"/>
</dbReference>
<dbReference type="OrthoDB" id="9812459at2"/>
<keyword evidence="3" id="KW-1185">Reference proteome</keyword>
<dbReference type="STRING" id="1572751.PK98_13285"/>
<evidence type="ECO:0000313" key="3">
    <source>
        <dbReference type="Proteomes" id="UP000030988"/>
    </source>
</evidence>
<comment type="caution">
    <text evidence="2">The sequence shown here is derived from an EMBL/GenBank/DDBJ whole genome shotgun (WGS) entry which is preliminary data.</text>
</comment>
<gene>
    <name evidence="2" type="ORF">PK98_13285</name>
</gene>
<sequence length="135" mass="14399">MKIPHNAHVALVDGTRFLVLRNSGQPFEPSLQLVAEPDLDPTNFSAGIRNQEPSAPGGASTNLNELAHGAAAAEWLNSKAKAGEIEHLVVVADPKTLGEMRRHYHVELKDRLAGELAKSLTGEPIPSIEKVLAAA</sequence>
<name>A0A0B2BTG3_9SPHN</name>
<dbReference type="RefSeq" id="WP_039097317.1">
    <property type="nucleotide sequence ID" value="NZ_JTDN01000002.1"/>
</dbReference>
<reference evidence="2 3" key="1">
    <citation type="submission" date="2014-11" db="EMBL/GenBank/DDBJ databases">
        <title>Draft genome sequence of Kirrobacter mercurialis.</title>
        <authorList>
            <person name="Coil D.A."/>
            <person name="Eisen J.A."/>
        </authorList>
    </citation>
    <scope>NUCLEOTIDE SEQUENCE [LARGE SCALE GENOMIC DNA]</scope>
    <source>
        <strain evidence="2 3">Coronado</strain>
    </source>
</reference>
<feature type="region of interest" description="Disordered" evidence="1">
    <location>
        <begin position="36"/>
        <end position="62"/>
    </location>
</feature>
<protein>
    <submittedName>
        <fullName evidence="2">Attachment protein</fullName>
    </submittedName>
</protein>
<accession>A0A0B2BTG3</accession>
<evidence type="ECO:0000313" key="2">
    <source>
        <dbReference type="EMBL" id="KHL24853.1"/>
    </source>
</evidence>
<evidence type="ECO:0000256" key="1">
    <source>
        <dbReference type="SAM" id="MobiDB-lite"/>
    </source>
</evidence>
<proteinExistence type="predicted"/>
<dbReference type="InterPro" id="IPR041374">
    <property type="entry name" value="BaeRF_family12"/>
</dbReference>
<dbReference type="EMBL" id="JTDN01000002">
    <property type="protein sequence ID" value="KHL24853.1"/>
    <property type="molecule type" value="Genomic_DNA"/>
</dbReference>
<dbReference type="Pfam" id="PF18856">
    <property type="entry name" value="baeRF_family12"/>
    <property type="match status" value="1"/>
</dbReference>
<dbReference type="AlphaFoldDB" id="A0A0B2BTG3"/>